<sequence>MFRIAAILLSAFATLFAAPVSAQSLALVSLPVVYVSSPVVQSTHQGKAIAPAAQVRPMVQPRAERQNLAAVRPQTYQPAALPAWKAPAFIDRRLRNYNRGLAQYGPFRVIDDRRVALVGETDARTPGFFRAMMRDFPGLEQLDMVECPGTRDDRANLKVGRMIREAGLVTHVPAIGSVRSGAVELFFAGVERDIARGAEFAVHSWMDVHGREADDFAMDAPENRQYLDYYREMGMSSDQARAFYEFTNSVPHRRALWLDASDMRRWTGRVQQAKSPAQRKPARPAPTLAYANVTFS</sequence>
<accession>A0A345YAJ0</accession>
<dbReference type="OrthoDB" id="6198264at2"/>
<evidence type="ECO:0000313" key="3">
    <source>
        <dbReference type="Proteomes" id="UP000254508"/>
    </source>
</evidence>
<dbReference type="AlphaFoldDB" id="A0A345YAJ0"/>
<dbReference type="RefSeq" id="WP_115415136.1">
    <property type="nucleotide sequence ID" value="NZ_CP031357.1"/>
</dbReference>
<gene>
    <name evidence="2" type="ORF">DVR09_00110</name>
</gene>
<evidence type="ECO:0000256" key="1">
    <source>
        <dbReference type="SAM" id="SignalP"/>
    </source>
</evidence>
<protein>
    <submittedName>
        <fullName evidence="2">Alpha/beta hydrolase</fullName>
    </submittedName>
</protein>
<proteinExistence type="predicted"/>
<dbReference type="GO" id="GO:0016787">
    <property type="term" value="F:hydrolase activity"/>
    <property type="evidence" value="ECO:0007669"/>
    <property type="project" value="UniProtKB-KW"/>
</dbReference>
<name>A0A345YAJ0_9SPHN</name>
<organism evidence="2 3">
    <name type="scientific">Erythrobacter aureus</name>
    <dbReference type="NCBI Taxonomy" id="2182384"/>
    <lineage>
        <taxon>Bacteria</taxon>
        <taxon>Pseudomonadati</taxon>
        <taxon>Pseudomonadota</taxon>
        <taxon>Alphaproteobacteria</taxon>
        <taxon>Sphingomonadales</taxon>
        <taxon>Erythrobacteraceae</taxon>
        <taxon>Erythrobacter/Porphyrobacter group</taxon>
        <taxon>Erythrobacter</taxon>
    </lineage>
</organism>
<keyword evidence="1" id="KW-0732">Signal</keyword>
<keyword evidence="2" id="KW-0378">Hydrolase</keyword>
<dbReference type="EMBL" id="CP031357">
    <property type="protein sequence ID" value="AXK40942.1"/>
    <property type="molecule type" value="Genomic_DNA"/>
</dbReference>
<dbReference type="Proteomes" id="UP000254508">
    <property type="component" value="Chromosome"/>
</dbReference>
<feature type="signal peptide" evidence="1">
    <location>
        <begin position="1"/>
        <end position="22"/>
    </location>
</feature>
<feature type="chain" id="PRO_5016649540" evidence="1">
    <location>
        <begin position="23"/>
        <end position="296"/>
    </location>
</feature>
<evidence type="ECO:0000313" key="2">
    <source>
        <dbReference type="EMBL" id="AXK40942.1"/>
    </source>
</evidence>
<dbReference type="KEGG" id="err:DVR09_00110"/>
<reference evidence="3" key="1">
    <citation type="submission" date="2018-07" db="EMBL/GenBank/DDBJ databases">
        <title>Genome sequence of Erythrobacter strain YH-07, an antagonistic bacterium isolated from Yellow Sea.</title>
        <authorList>
            <person name="Tang T."/>
            <person name="Liu Q."/>
            <person name="Sun X."/>
        </authorList>
    </citation>
    <scope>NUCLEOTIDE SEQUENCE [LARGE SCALE GENOMIC DNA]</scope>
    <source>
        <strain evidence="3">YH-07</strain>
    </source>
</reference>
<keyword evidence="3" id="KW-1185">Reference proteome</keyword>